<reference evidence="1 2" key="1">
    <citation type="submission" date="2024-05" db="EMBL/GenBank/DDBJ databases">
        <authorList>
            <person name="Wallberg A."/>
        </authorList>
    </citation>
    <scope>NUCLEOTIDE SEQUENCE [LARGE SCALE GENOMIC DNA]</scope>
</reference>
<evidence type="ECO:0000313" key="1">
    <source>
        <dbReference type="EMBL" id="CAL4157332.1"/>
    </source>
</evidence>
<gene>
    <name evidence="1" type="ORF">MNOR_LOCUS31862</name>
</gene>
<feature type="non-terminal residue" evidence="1">
    <location>
        <position position="1"/>
    </location>
</feature>
<proteinExistence type="predicted"/>
<name>A0AAV2S1F7_MEGNR</name>
<keyword evidence="2" id="KW-1185">Reference proteome</keyword>
<sequence>FGQIYMNLQDITRVGIEAMSSVIGTNIENSKSGQHLRMGRPAYSACDRLLLCEAHQNTSIQQQYPLLPYWTLGVSWLFGENISTVHLLEDLRAELAGTTNNGC</sequence>
<feature type="non-terminal residue" evidence="1">
    <location>
        <position position="103"/>
    </location>
</feature>
<protein>
    <submittedName>
        <fullName evidence="1">Uncharacterized protein</fullName>
    </submittedName>
</protein>
<dbReference type="AlphaFoldDB" id="A0AAV2S1F7"/>
<comment type="caution">
    <text evidence="1">The sequence shown here is derived from an EMBL/GenBank/DDBJ whole genome shotgun (WGS) entry which is preliminary data.</text>
</comment>
<accession>A0AAV2S1F7</accession>
<dbReference type="EMBL" id="CAXKWB010042000">
    <property type="protein sequence ID" value="CAL4157332.1"/>
    <property type="molecule type" value="Genomic_DNA"/>
</dbReference>
<evidence type="ECO:0000313" key="2">
    <source>
        <dbReference type="Proteomes" id="UP001497623"/>
    </source>
</evidence>
<dbReference type="Proteomes" id="UP001497623">
    <property type="component" value="Unassembled WGS sequence"/>
</dbReference>
<organism evidence="1 2">
    <name type="scientific">Meganyctiphanes norvegica</name>
    <name type="common">Northern krill</name>
    <name type="synonym">Thysanopoda norvegica</name>
    <dbReference type="NCBI Taxonomy" id="48144"/>
    <lineage>
        <taxon>Eukaryota</taxon>
        <taxon>Metazoa</taxon>
        <taxon>Ecdysozoa</taxon>
        <taxon>Arthropoda</taxon>
        <taxon>Crustacea</taxon>
        <taxon>Multicrustacea</taxon>
        <taxon>Malacostraca</taxon>
        <taxon>Eumalacostraca</taxon>
        <taxon>Eucarida</taxon>
        <taxon>Euphausiacea</taxon>
        <taxon>Euphausiidae</taxon>
        <taxon>Meganyctiphanes</taxon>
    </lineage>
</organism>